<evidence type="ECO:0000256" key="4">
    <source>
        <dbReference type="ARBA" id="ARBA00022898"/>
    </source>
</evidence>
<dbReference type="GO" id="GO:0005829">
    <property type="term" value="C:cytosol"/>
    <property type="evidence" value="ECO:0007669"/>
    <property type="project" value="TreeGrafter"/>
</dbReference>
<name>K5VM83_VIBHA</name>
<dbReference type="RefSeq" id="WP_009699313.1">
    <property type="nucleotide sequence ID" value="NZ_CAWMMX010000212.1"/>
</dbReference>
<keyword evidence="6" id="KW-0670">Pyruvate</keyword>
<dbReference type="PANTHER" id="PTHR42790">
    <property type="entry name" value="AMINOTRANSFERASE"/>
    <property type="match status" value="1"/>
</dbReference>
<evidence type="ECO:0000313" key="7">
    <source>
        <dbReference type="EMBL" id="RIW12071.1"/>
    </source>
</evidence>
<dbReference type="FunFam" id="3.40.640.10:FF:000045">
    <property type="entry name" value="Valine--pyruvate aminotransferase"/>
    <property type="match status" value="1"/>
</dbReference>
<comment type="caution">
    <text evidence="6">The sequence shown here is derived from an EMBL/GenBank/DDBJ whole genome shotgun (WGS) entry which is preliminary data.</text>
</comment>
<dbReference type="InterPro" id="IPR015421">
    <property type="entry name" value="PyrdxlP-dep_Trfase_major"/>
</dbReference>
<dbReference type="Proteomes" id="UP000253437">
    <property type="component" value="Unassembled WGS sequence"/>
</dbReference>
<dbReference type="PANTHER" id="PTHR42790:SF4">
    <property type="entry name" value="VALINE--PYRUVATE AMINOTRANSFERASE"/>
    <property type="match status" value="1"/>
</dbReference>
<accession>K5VM83</accession>
<dbReference type="AlphaFoldDB" id="K5VM83"/>
<dbReference type="Pfam" id="PF00155">
    <property type="entry name" value="Aminotran_1_2"/>
    <property type="match status" value="1"/>
</dbReference>
<dbReference type="GeneID" id="48229447"/>
<keyword evidence="2 6" id="KW-0032">Aminotransferase</keyword>
<gene>
    <name evidence="6" type="primary">avtA</name>
    <name evidence="7" type="ORF">DS957_013500</name>
    <name evidence="6" type="ORF">VCHENC02_0795</name>
</gene>
<dbReference type="Proteomes" id="UP000008367">
    <property type="component" value="Unassembled WGS sequence"/>
</dbReference>
<dbReference type="GO" id="GO:0009042">
    <property type="term" value="F:valine-pyruvate transaminase activity"/>
    <property type="evidence" value="ECO:0007669"/>
    <property type="project" value="UniProtKB-EC"/>
</dbReference>
<protein>
    <submittedName>
        <fullName evidence="7">Valine--pyruvate transaminase</fullName>
    </submittedName>
    <submittedName>
        <fullName evidence="6">Valine-pyruvate aminotransferase</fullName>
        <ecNumber evidence="6 7">2.6.1.66</ecNumber>
    </submittedName>
</protein>
<organism evidence="6 8">
    <name type="scientific">Vibrio harveyi</name>
    <name type="common">Beneckea harveyi</name>
    <dbReference type="NCBI Taxonomy" id="669"/>
    <lineage>
        <taxon>Bacteria</taxon>
        <taxon>Pseudomonadati</taxon>
        <taxon>Pseudomonadota</taxon>
        <taxon>Gammaproteobacteria</taxon>
        <taxon>Vibrionales</taxon>
        <taxon>Vibrionaceae</taxon>
        <taxon>Vibrio</taxon>
    </lineage>
</organism>
<sequence length="417" mass="46528">MQFSKFGEKFNQYSGITQLMDDLNDGLRTPGAIMLGGGNPAAIPAMLDYFRQASEEMLASGELVAALANYDGPQGKDAFVKALAQLFRETYGWDISEKNISLTNGSQSGFFYLFNLLAGKQPDGSHKKVLLPIAPEYIGYGDAGIDEDIFVSYHPEIELLDNGLFKYHVDFEQLTVDDSVAAICASRPTNPTGNVLTDEEVRKLDKLARENNIPLIIDNAYGLPFPNIIFEDVEPFWNENTILCMSLSKLGLPGVRCGIVIASEEITQALTNMNGIISLAPGSVGPALANHIIGKGDLLKLSSEVIKPFYKQKSQRAVELLQEAITDERFRIHKPEGAIFLWLWFDELPITTMELYQRLKARGVLIVPGEYFFIGQKDEWDHAHQCLRMNYVQDDEMMQKGIAIIAEEVEKAYREGK</sequence>
<dbReference type="NCBIfam" id="NF006964">
    <property type="entry name" value="PRK09440.1-2"/>
    <property type="match status" value="1"/>
</dbReference>
<dbReference type="SUPFAM" id="SSF53383">
    <property type="entry name" value="PLP-dependent transferases"/>
    <property type="match status" value="1"/>
</dbReference>
<evidence type="ECO:0000259" key="5">
    <source>
        <dbReference type="Pfam" id="PF00155"/>
    </source>
</evidence>
<dbReference type="Gene3D" id="3.40.640.10">
    <property type="entry name" value="Type I PLP-dependent aspartate aminotransferase-like (Major domain)"/>
    <property type="match status" value="1"/>
</dbReference>
<reference evidence="6 8" key="1">
    <citation type="submission" date="2012-10" db="EMBL/GenBank/DDBJ databases">
        <title>Genome sequence of Vibrio Cholerae HENC-02.</title>
        <authorList>
            <person name="Eppinger M."/>
            <person name="Hasan N.A."/>
            <person name="Sengamalay N."/>
            <person name="Hine E."/>
            <person name="Su Q."/>
            <person name="Daugherty S.C."/>
            <person name="Young S."/>
            <person name="Sadzewicz L."/>
            <person name="Tallon L."/>
            <person name="Cebula T.A."/>
            <person name="Ravel J."/>
            <person name="Colwell R.R."/>
        </authorList>
    </citation>
    <scope>NUCLEOTIDE SEQUENCE [LARGE SCALE GENOMIC DNA]</scope>
    <source>
        <strain evidence="6 8">HENC-02</strain>
    </source>
</reference>
<evidence type="ECO:0000256" key="1">
    <source>
        <dbReference type="ARBA" id="ARBA00001933"/>
    </source>
</evidence>
<dbReference type="InterPro" id="IPR004839">
    <property type="entry name" value="Aminotransferase_I/II_large"/>
</dbReference>
<keyword evidence="4" id="KW-0663">Pyridoxal phosphate</keyword>
<dbReference type="EMBL" id="QOUW02000045">
    <property type="protein sequence ID" value="RIW12071.1"/>
    <property type="molecule type" value="Genomic_DNA"/>
</dbReference>
<dbReference type="NCBIfam" id="NF006967">
    <property type="entry name" value="PRK09440.1-5"/>
    <property type="match status" value="1"/>
</dbReference>
<evidence type="ECO:0000313" key="8">
    <source>
        <dbReference type="Proteomes" id="UP000008367"/>
    </source>
</evidence>
<dbReference type="InterPro" id="IPR050859">
    <property type="entry name" value="Class-I_PLP-dep_aminotransf"/>
</dbReference>
<comment type="cofactor">
    <cofactor evidence="1">
        <name>pyridoxal 5'-phosphate</name>
        <dbReference type="ChEBI" id="CHEBI:597326"/>
    </cofactor>
</comment>
<dbReference type="GO" id="GO:1901605">
    <property type="term" value="P:alpha-amino acid metabolic process"/>
    <property type="evidence" value="ECO:0007669"/>
    <property type="project" value="TreeGrafter"/>
</dbReference>
<evidence type="ECO:0000313" key="9">
    <source>
        <dbReference type="Proteomes" id="UP000253437"/>
    </source>
</evidence>
<dbReference type="STRING" id="669.AL538_09715"/>
<feature type="domain" description="Aminotransferase class I/classII large" evidence="5">
    <location>
        <begin position="67"/>
        <end position="403"/>
    </location>
</feature>
<evidence type="ECO:0000256" key="3">
    <source>
        <dbReference type="ARBA" id="ARBA00022679"/>
    </source>
</evidence>
<dbReference type="GO" id="GO:0030170">
    <property type="term" value="F:pyridoxal phosphate binding"/>
    <property type="evidence" value="ECO:0007669"/>
    <property type="project" value="InterPro"/>
</dbReference>
<keyword evidence="3 6" id="KW-0808">Transferase</keyword>
<dbReference type="NCBIfam" id="NF006966">
    <property type="entry name" value="PRK09440.1-4"/>
    <property type="match status" value="1"/>
</dbReference>
<dbReference type="HOGENOM" id="CLU_053657_0_0_6"/>
<dbReference type="InterPro" id="IPR015424">
    <property type="entry name" value="PyrdxlP-dep_Trfase"/>
</dbReference>
<dbReference type="EMBL" id="AJSR01000104">
    <property type="protein sequence ID" value="EKM33799.1"/>
    <property type="molecule type" value="Genomic_DNA"/>
</dbReference>
<dbReference type="EC" id="2.6.1.66" evidence="6 7"/>
<reference evidence="7 9" key="2">
    <citation type="submission" date="2018-08" db="EMBL/GenBank/DDBJ databases">
        <title>Vibrio harveyi strains pathogenic to white snook Centropomus viridis Lockington (1877) and potential probiotic bacteria.</title>
        <authorList>
            <person name="Soto-Rodriguez S."/>
            <person name="Gomez-Gil B."/>
            <person name="Lozano-Olvera R."/>
        </authorList>
    </citation>
    <scope>NUCLEOTIDE SEQUENCE [LARGE SCALE GENOMIC DNA]</scope>
    <source>
        <strain evidence="7 9">CAIM 1508</strain>
    </source>
</reference>
<evidence type="ECO:0000256" key="2">
    <source>
        <dbReference type="ARBA" id="ARBA00022576"/>
    </source>
</evidence>
<dbReference type="CDD" id="cd00609">
    <property type="entry name" value="AAT_like"/>
    <property type="match status" value="1"/>
</dbReference>
<proteinExistence type="predicted"/>
<evidence type="ECO:0000313" key="6">
    <source>
        <dbReference type="EMBL" id="EKM33799.1"/>
    </source>
</evidence>